<keyword evidence="5" id="KW-1185">Reference proteome</keyword>
<dbReference type="PANTHER" id="PTHR34475">
    <property type="match status" value="1"/>
</dbReference>
<evidence type="ECO:0000313" key="5">
    <source>
        <dbReference type="Proteomes" id="UP000180057"/>
    </source>
</evidence>
<feature type="transmembrane region" description="Helical" evidence="2">
    <location>
        <begin position="104"/>
        <end position="128"/>
    </location>
</feature>
<evidence type="ECO:0000259" key="3">
    <source>
        <dbReference type="PROSITE" id="PS50943"/>
    </source>
</evidence>
<dbReference type="Proteomes" id="UP000180057">
    <property type="component" value="Unassembled WGS sequence"/>
</dbReference>
<proteinExistence type="predicted"/>
<feature type="domain" description="HTH cro/C1-type" evidence="3">
    <location>
        <begin position="8"/>
        <end position="40"/>
    </location>
</feature>
<dbReference type="InterPro" id="IPR001387">
    <property type="entry name" value="Cro/C1-type_HTH"/>
</dbReference>
<comment type="caution">
    <text evidence="4">The sequence shown here is derived from an EMBL/GenBank/DDBJ whole genome shotgun (WGS) entry which is preliminary data.</text>
</comment>
<evidence type="ECO:0000256" key="2">
    <source>
        <dbReference type="SAM" id="Phobius"/>
    </source>
</evidence>
<dbReference type="Pfam" id="PF13413">
    <property type="entry name" value="HTH_25"/>
    <property type="match status" value="1"/>
</dbReference>
<dbReference type="PROSITE" id="PS50943">
    <property type="entry name" value="HTH_CROC1"/>
    <property type="match status" value="1"/>
</dbReference>
<dbReference type="CDD" id="cd00093">
    <property type="entry name" value="HTH_XRE"/>
    <property type="match status" value="1"/>
</dbReference>
<keyword evidence="2" id="KW-1133">Transmembrane helix</keyword>
<dbReference type="EMBL" id="MLQS01000031">
    <property type="protein sequence ID" value="OIJ17992.1"/>
    <property type="molecule type" value="Genomic_DNA"/>
</dbReference>
<dbReference type="SUPFAM" id="SSF47413">
    <property type="entry name" value="lambda repressor-like DNA-binding domains"/>
    <property type="match status" value="1"/>
</dbReference>
<keyword evidence="2" id="KW-0812">Transmembrane</keyword>
<reference evidence="4 5" key="1">
    <citation type="submission" date="2016-10" db="EMBL/GenBank/DDBJ databases">
        <title>Draft genome sequences of four alkaliphilic bacteria belonging to the Anaerobacillus genus.</title>
        <authorList>
            <person name="Bassil N.M."/>
            <person name="Lloyd J.R."/>
        </authorList>
    </citation>
    <scope>NUCLEOTIDE SEQUENCE [LARGE SCALE GENOMIC DNA]</scope>
    <source>
        <strain evidence="4 5">DSM 22531</strain>
    </source>
</reference>
<dbReference type="OrthoDB" id="9797543at2"/>
<dbReference type="PANTHER" id="PTHR34475:SF1">
    <property type="entry name" value="CYTOSKELETON PROTEIN RODZ"/>
    <property type="match status" value="1"/>
</dbReference>
<name>A0A1S2LZX2_9BACI</name>
<evidence type="ECO:0000313" key="4">
    <source>
        <dbReference type="EMBL" id="OIJ17992.1"/>
    </source>
</evidence>
<accession>A0A1S2LZX2</accession>
<keyword evidence="2" id="KW-0472">Membrane</keyword>
<gene>
    <name evidence="4" type="ORF">BKP45_20285</name>
</gene>
<dbReference type="InterPro" id="IPR010982">
    <property type="entry name" value="Lambda_DNA-bd_dom_sf"/>
</dbReference>
<organism evidence="4 5">
    <name type="scientific">Anaerobacillus alkalidiazotrophicus</name>
    <dbReference type="NCBI Taxonomy" id="472963"/>
    <lineage>
        <taxon>Bacteria</taxon>
        <taxon>Bacillati</taxon>
        <taxon>Bacillota</taxon>
        <taxon>Bacilli</taxon>
        <taxon>Bacillales</taxon>
        <taxon>Bacillaceae</taxon>
        <taxon>Anaerobacillus</taxon>
    </lineage>
</organism>
<evidence type="ECO:0000256" key="1">
    <source>
        <dbReference type="SAM" id="MobiDB-lite"/>
    </source>
</evidence>
<dbReference type="Gene3D" id="1.10.260.40">
    <property type="entry name" value="lambda repressor-like DNA-binding domains"/>
    <property type="match status" value="1"/>
</dbReference>
<dbReference type="STRING" id="472963.BKP45_20285"/>
<dbReference type="GO" id="GO:0003677">
    <property type="term" value="F:DNA binding"/>
    <property type="evidence" value="ECO:0007669"/>
    <property type="project" value="InterPro"/>
</dbReference>
<feature type="compositionally biased region" description="Acidic residues" evidence="1">
    <location>
        <begin position="159"/>
        <end position="168"/>
    </location>
</feature>
<sequence>MSELGMRLKNARVEKNLTLEQLQEMTKIQKRYLQAIEEGNLHLLPGNFYARAFVKSYSEAVGIDPEMLFEEHANELPASSKQVTEIPPRVQSKKNGSTKKTRRFLAVLPSVVAVVFIISILIGFWYFLQKNTAIDEVVPTDIGQETVDGGKDEEALKPEEEDEDEEETQLIEVEEIEDVEEELPEQELVFVETKGKETIYQLLNADEFKVEIELDGKSYIEIDNLKGKTFHASIEDSGKVLSFDFSEEESIHFNFGASNNVKLFINDEPFEFPLNIAHQKVTFHFQEESEQ</sequence>
<dbReference type="InterPro" id="IPR050400">
    <property type="entry name" value="Bact_Cytoskel_RodZ"/>
</dbReference>
<protein>
    <recommendedName>
        <fullName evidence="3">HTH cro/C1-type domain-containing protein</fullName>
    </recommendedName>
</protein>
<dbReference type="AlphaFoldDB" id="A0A1S2LZX2"/>
<feature type="region of interest" description="Disordered" evidence="1">
    <location>
        <begin position="144"/>
        <end position="168"/>
    </location>
</feature>
<feature type="compositionally biased region" description="Basic and acidic residues" evidence="1">
    <location>
        <begin position="148"/>
        <end position="158"/>
    </location>
</feature>